<dbReference type="Gene3D" id="3.40.50.300">
    <property type="entry name" value="P-loop containing nucleotide triphosphate hydrolases"/>
    <property type="match status" value="1"/>
</dbReference>
<sequence length="1014" mass="120022">MSLIKVKLFDTPYAMKDNKKINFPFMKAEALFYYLVVNKHATRDELVSLFWGESTEKTAKKNLRNAMYKIRKAFDMNIIISPQKSTVMLNPDIELESDLESLLNKDTECSNVYLDEFLKGFGVKNAEEFEKWLFDKREYYRYTYISKLFDLIDRSLNRKDYAEAVNYAKLIISKDEFDERPYRILMNIYKEQGIYSKAIELYDRLKKILKKELGITPDVKTKEIIDEIMKIYKAKEIFNEKTSYDLFFGREKEIAFLKKNFDSFLKNEKYSSVLIRGEAGIGKTKLKDKFKELIGKEDIYIFETNCYQAEKPYFLKPWNEVFSQLSEIVVKDNIDIPLTWRKMISYLFPIFDREHLIDNKNPVEVLDTLKLSVIEEAIHGVFKKIMQKRKVVLIFEDIQWIDDLSLSFLSNIILRNNNIILISTCRNGNYEEIDRFMTMLKAYNLLEIIEIRRFTQNEVEKFIHQYLKGRKIKNKIKEKIYKATEGNTFFLIEYLNMIKEKNDFENIISPKMKDILKSKFLDISDEGKKILNIASMFFDKVTLNTIKDLSGKNELEIIEIMEALQNKYIINEIDGEEISYRFTHQKLREYVYTSLTLAKRRILHNKIGNNILKTLKNDKRDVSIYPKLIYHYSNSGNTFGTLKYTIKYLDIYLDIKHELFPIIGYVDFDEPNLKNMSKKKVLKYFSDIETLFTRLKETKKDNKEIIELRIAYLHIKGRYLIREGEYEEGKKNIEEMINESISIESFKYALKGYRQNIYYGIQVHDIEFMKGNVEKGLDIACKQDLKEDIAIFLRLKGLNRIMMEKYREAEVLLKESIRTFNSIDTDSGKYSLNIAACYNYIGEIRRHNMQFSKALVYYDKAMRICEKKKLLRGLTIFNTNAGQAAFEKGDYERAKGYVERAIEIYARIDTLWGRSTAEGFLALIKSKEGKYNCALDHLKKAQYYSEKLKSPLEIGIVYRVKAEIKANMINNEDLKKKFSKYLELPLNEYCDIGIKYLREAKEGYEIEILNTLRK</sequence>
<evidence type="ECO:0000259" key="3">
    <source>
        <dbReference type="SMART" id="SM01043"/>
    </source>
</evidence>
<dbReference type="GO" id="GO:0004016">
    <property type="term" value="F:adenylate cyclase activity"/>
    <property type="evidence" value="ECO:0007669"/>
    <property type="project" value="TreeGrafter"/>
</dbReference>
<evidence type="ECO:0000256" key="2">
    <source>
        <dbReference type="ARBA" id="ARBA00022840"/>
    </source>
</evidence>
<dbReference type="GO" id="GO:0005737">
    <property type="term" value="C:cytoplasm"/>
    <property type="evidence" value="ECO:0007669"/>
    <property type="project" value="TreeGrafter"/>
</dbReference>
<dbReference type="Proteomes" id="UP000190285">
    <property type="component" value="Unassembled WGS sequence"/>
</dbReference>
<dbReference type="OrthoDB" id="190810at2"/>
<dbReference type="PANTHER" id="PTHR16305">
    <property type="entry name" value="TESTICULAR SOLUBLE ADENYLYL CYCLASE"/>
    <property type="match status" value="1"/>
</dbReference>
<protein>
    <submittedName>
        <fullName evidence="4">Predicted ATPase</fullName>
    </submittedName>
</protein>
<dbReference type="Gene3D" id="1.25.40.10">
    <property type="entry name" value="Tetratricopeptide repeat domain"/>
    <property type="match status" value="2"/>
</dbReference>
<keyword evidence="5" id="KW-1185">Reference proteome</keyword>
<dbReference type="InterPro" id="IPR027417">
    <property type="entry name" value="P-loop_NTPase"/>
</dbReference>
<proteinExistence type="predicted"/>
<dbReference type="InterPro" id="IPR036388">
    <property type="entry name" value="WH-like_DNA-bd_sf"/>
</dbReference>
<evidence type="ECO:0000256" key="1">
    <source>
        <dbReference type="ARBA" id="ARBA00022741"/>
    </source>
</evidence>
<dbReference type="InterPro" id="IPR011990">
    <property type="entry name" value="TPR-like_helical_dom_sf"/>
</dbReference>
<dbReference type="PANTHER" id="PTHR16305:SF28">
    <property type="entry name" value="GUANYLATE CYCLASE DOMAIN-CONTAINING PROTEIN"/>
    <property type="match status" value="1"/>
</dbReference>
<name>A0A1T5KI44_9FIRM</name>
<dbReference type="GO" id="GO:0005524">
    <property type="term" value="F:ATP binding"/>
    <property type="evidence" value="ECO:0007669"/>
    <property type="project" value="UniProtKB-KW"/>
</dbReference>
<dbReference type="SUPFAM" id="SSF48452">
    <property type="entry name" value="TPR-like"/>
    <property type="match status" value="2"/>
</dbReference>
<evidence type="ECO:0000313" key="4">
    <source>
        <dbReference type="EMBL" id="SKC63414.1"/>
    </source>
</evidence>
<dbReference type="Pfam" id="PF03704">
    <property type="entry name" value="BTAD"/>
    <property type="match status" value="1"/>
</dbReference>
<keyword evidence="2" id="KW-0067">ATP-binding</keyword>
<keyword evidence="1" id="KW-0547">Nucleotide-binding</keyword>
<dbReference type="Gene3D" id="1.10.10.10">
    <property type="entry name" value="Winged helix-like DNA-binding domain superfamily/Winged helix DNA-binding domain"/>
    <property type="match status" value="1"/>
</dbReference>
<feature type="domain" description="Bacterial transcriptional activator" evidence="3">
    <location>
        <begin position="97"/>
        <end position="229"/>
    </location>
</feature>
<dbReference type="EMBL" id="FUZT01000004">
    <property type="protein sequence ID" value="SKC63414.1"/>
    <property type="molecule type" value="Genomic_DNA"/>
</dbReference>
<dbReference type="InterPro" id="IPR005158">
    <property type="entry name" value="BTAD"/>
</dbReference>
<accession>A0A1T5KI44</accession>
<dbReference type="SMART" id="SM01043">
    <property type="entry name" value="BTAD"/>
    <property type="match status" value="1"/>
</dbReference>
<dbReference type="InterPro" id="IPR019734">
    <property type="entry name" value="TPR_rpt"/>
</dbReference>
<reference evidence="4 5" key="1">
    <citation type="submission" date="2017-02" db="EMBL/GenBank/DDBJ databases">
        <authorList>
            <person name="Peterson S.W."/>
        </authorList>
    </citation>
    <scope>NUCLEOTIDE SEQUENCE [LARGE SCALE GENOMIC DNA]</scope>
    <source>
        <strain evidence="4 5">M1</strain>
    </source>
</reference>
<dbReference type="RefSeq" id="WP_079491048.1">
    <property type="nucleotide sequence ID" value="NZ_FUZT01000004.1"/>
</dbReference>
<dbReference type="InterPro" id="IPR041664">
    <property type="entry name" value="AAA_16"/>
</dbReference>
<dbReference type="Pfam" id="PF13191">
    <property type="entry name" value="AAA_16"/>
    <property type="match status" value="1"/>
</dbReference>
<organism evidence="4 5">
    <name type="scientific">Maledivibacter halophilus</name>
    <dbReference type="NCBI Taxonomy" id="36842"/>
    <lineage>
        <taxon>Bacteria</taxon>
        <taxon>Bacillati</taxon>
        <taxon>Bacillota</taxon>
        <taxon>Clostridia</taxon>
        <taxon>Peptostreptococcales</taxon>
        <taxon>Caminicellaceae</taxon>
        <taxon>Maledivibacter</taxon>
    </lineage>
</organism>
<evidence type="ECO:0000313" key="5">
    <source>
        <dbReference type="Proteomes" id="UP000190285"/>
    </source>
</evidence>
<dbReference type="SMART" id="SM00028">
    <property type="entry name" value="TPR"/>
    <property type="match status" value="5"/>
</dbReference>
<dbReference type="STRING" id="36842.SAMN02194393_01838"/>
<dbReference type="AlphaFoldDB" id="A0A1T5KI44"/>
<gene>
    <name evidence="4" type="ORF">SAMN02194393_01838</name>
</gene>
<dbReference type="SUPFAM" id="SSF52540">
    <property type="entry name" value="P-loop containing nucleoside triphosphate hydrolases"/>
    <property type="match status" value="1"/>
</dbReference>